<accession>A0A8J1TXA8</accession>
<dbReference type="CDD" id="cd02981">
    <property type="entry name" value="PDI_b_family"/>
    <property type="match status" value="1"/>
</dbReference>
<dbReference type="Pfam" id="PF01216">
    <property type="entry name" value="Calsequestrin"/>
    <property type="match status" value="1"/>
</dbReference>
<dbReference type="InterPro" id="IPR036249">
    <property type="entry name" value="Thioredoxin-like_sf"/>
</dbReference>
<proteinExistence type="inferred from homology"/>
<keyword evidence="3 6" id="KW-0106">Calcium</keyword>
<evidence type="ECO:0000256" key="4">
    <source>
        <dbReference type="ARBA" id="ARBA00022951"/>
    </source>
</evidence>
<organism evidence="7 8">
    <name type="scientific">Owenia fusiformis</name>
    <name type="common">Polychaete worm</name>
    <dbReference type="NCBI Taxonomy" id="6347"/>
    <lineage>
        <taxon>Eukaryota</taxon>
        <taxon>Metazoa</taxon>
        <taxon>Spiralia</taxon>
        <taxon>Lophotrochozoa</taxon>
        <taxon>Annelida</taxon>
        <taxon>Polychaeta</taxon>
        <taxon>Sedentaria</taxon>
        <taxon>Canalipalpata</taxon>
        <taxon>Sabellida</taxon>
        <taxon>Oweniida</taxon>
        <taxon>Oweniidae</taxon>
        <taxon>Owenia</taxon>
    </lineage>
</organism>
<evidence type="ECO:0000256" key="1">
    <source>
        <dbReference type="ARBA" id="ARBA00004564"/>
    </source>
</evidence>
<dbReference type="EMBL" id="CAIIXF020000010">
    <property type="protein sequence ID" value="CAH1796930.1"/>
    <property type="molecule type" value="Genomic_DNA"/>
</dbReference>
<dbReference type="GO" id="GO:0051279">
    <property type="term" value="P:regulation of release of sequestered calcium ion into cytosol"/>
    <property type="evidence" value="ECO:0007669"/>
    <property type="project" value="TreeGrafter"/>
</dbReference>
<evidence type="ECO:0000256" key="5">
    <source>
        <dbReference type="ARBA" id="ARBA00023179"/>
    </source>
</evidence>
<evidence type="ECO:0000313" key="7">
    <source>
        <dbReference type="EMBL" id="CAH1796930.1"/>
    </source>
</evidence>
<keyword evidence="8" id="KW-1185">Reference proteome</keyword>
<evidence type="ECO:0000313" key="8">
    <source>
        <dbReference type="Proteomes" id="UP000749559"/>
    </source>
</evidence>
<dbReference type="InterPro" id="IPR001393">
    <property type="entry name" value="Calsequestrin"/>
</dbReference>
<comment type="caution">
    <text evidence="7">The sequence shown here is derived from an EMBL/GenBank/DDBJ whole genome shotgun (WGS) entry which is preliminary data.</text>
</comment>
<dbReference type="Proteomes" id="UP000749559">
    <property type="component" value="Unassembled WGS sequence"/>
</dbReference>
<dbReference type="PANTHER" id="PTHR10033">
    <property type="entry name" value="CALSEQUESTRIN"/>
    <property type="match status" value="1"/>
</dbReference>
<evidence type="ECO:0000256" key="3">
    <source>
        <dbReference type="ARBA" id="ARBA00022837"/>
    </source>
</evidence>
<reference evidence="7" key="1">
    <citation type="submission" date="2022-03" db="EMBL/GenBank/DDBJ databases">
        <authorList>
            <person name="Martin C."/>
        </authorList>
    </citation>
    <scope>NUCLEOTIDE SEQUENCE</scope>
</reference>
<dbReference type="GO" id="GO:0033018">
    <property type="term" value="C:sarcoplasmic reticulum lumen"/>
    <property type="evidence" value="ECO:0007669"/>
    <property type="project" value="UniProtKB-SubCell"/>
</dbReference>
<comment type="similarity">
    <text evidence="2 6">Belongs to the calsequestrin family.</text>
</comment>
<keyword evidence="4" id="KW-0703">Sarcoplasmic reticulum</keyword>
<evidence type="ECO:0000256" key="6">
    <source>
        <dbReference type="RuleBase" id="RU000648"/>
    </source>
</evidence>
<dbReference type="SUPFAM" id="SSF52833">
    <property type="entry name" value="Thioredoxin-like"/>
    <property type="match status" value="3"/>
</dbReference>
<dbReference type="GO" id="GO:0005509">
    <property type="term" value="F:calcium ion binding"/>
    <property type="evidence" value="ECO:0007669"/>
    <property type="project" value="InterPro"/>
</dbReference>
<dbReference type="PANTHER" id="PTHR10033:SF0">
    <property type="entry name" value="CALSEQUESTRIN"/>
    <property type="match status" value="1"/>
</dbReference>
<gene>
    <name evidence="7" type="ORF">OFUS_LOCUS21287</name>
</gene>
<dbReference type="OrthoDB" id="10038131at2759"/>
<dbReference type="AlphaFoldDB" id="A0A8J1TXA8"/>
<keyword evidence="5" id="KW-0514">Muscle protein</keyword>
<comment type="subcellular location">
    <subcellularLocation>
        <location evidence="1">Sarcoplasmic reticulum lumen</location>
    </subcellularLocation>
</comment>
<sequence>MCMPRWVELTIMLLIVLWFIAQQVFGDILRKPIEFRIGQTDEKRRLIEVDETNFKKLREKHKIFLVMFVVKKEGGEELRRILDANERMLEICAYYSLGIDVVFGTVDLTIDRNKELARNEGVQREWTLLVYKNGAKTEYLGHRMTNYVLAYIYTINAGPIHELEWKDREKKLQPYDGFMRVIAYYPDGAVGKKYKIFEKIADSIFPHVIFYIVTDSKTAGKLKIKNEGGIILYRPFETKPIICPDIKLKSDNNEFVDFLTHELRISPHKVTPMVDMNTLWYDSRTREQVFILASIPDTEDGKRIFAQYKKLVKANSDHELFRFVWIDPQELYKIPELWKKQFDGISHLTPQIGLMNSTYQEHYNKWFNIDILTEDTEEGVTEEQRKTALQKWLDGMENIILKQRKKQADITKDEL</sequence>
<evidence type="ECO:0000256" key="2">
    <source>
        <dbReference type="ARBA" id="ARBA00010987"/>
    </source>
</evidence>
<name>A0A8J1TXA8_OWEFU</name>
<comment type="function">
    <text evidence="6">Calsequestrin is a high-capacity, moderate affinity, calcium-binding protein and thus acts as an internal calcium store in muscle.</text>
</comment>
<protein>
    <recommendedName>
        <fullName evidence="6">Calsequestrin</fullName>
    </recommendedName>
</protein>
<dbReference type="Gene3D" id="3.40.30.10">
    <property type="entry name" value="Glutaredoxin"/>
    <property type="match status" value="3"/>
</dbReference>